<dbReference type="PROSITE" id="PS00490">
    <property type="entry name" value="MOLYBDOPTERIN_PROK_2"/>
    <property type="match status" value="1"/>
</dbReference>
<dbReference type="GO" id="GO:0051539">
    <property type="term" value="F:4 iron, 4 sulfur cluster binding"/>
    <property type="evidence" value="ECO:0007669"/>
    <property type="project" value="UniProtKB-KW"/>
</dbReference>
<dbReference type="FunFam" id="3.40.50.12440:FF:000003">
    <property type="entry name" value="Anaerobic dimethyl sulfoxide reductase subunit A"/>
    <property type="match status" value="1"/>
</dbReference>
<dbReference type="Pfam" id="PF04879">
    <property type="entry name" value="Molybdop_Fe4S4"/>
    <property type="match status" value="1"/>
</dbReference>
<dbReference type="GO" id="GO:0030288">
    <property type="term" value="C:outer membrane-bounded periplasmic space"/>
    <property type="evidence" value="ECO:0007669"/>
    <property type="project" value="TreeGrafter"/>
</dbReference>
<evidence type="ECO:0000256" key="4">
    <source>
        <dbReference type="ARBA" id="ARBA00010312"/>
    </source>
</evidence>
<protein>
    <submittedName>
        <fullName evidence="14">Dimethyl sulfoxide reductase subunit A</fullName>
    </submittedName>
</protein>
<evidence type="ECO:0000256" key="13">
    <source>
        <dbReference type="ARBA" id="ARBA00023136"/>
    </source>
</evidence>
<comment type="cofactor">
    <cofactor evidence="2">
        <name>[4Fe-4S] cluster</name>
        <dbReference type="ChEBI" id="CHEBI:49883"/>
    </cofactor>
</comment>
<sequence length="823" mass="92016">MSVNKKQTTNDSAFALSRRDFVKSGTVIGTLALATSGLTLPYSKKVMAKETPPKANEEIIWSACTIDCGSRCPLRMHVTDGDIKWVETDNTGNDTFNHDHQVRACLRGRSMRRRVYNPDRIKYPLKRIGKRGEGKFKRISWDEALDTIAASLNDTIKNYGNDAVYINYGTGTLGGTVTKSWAPSQTLIARLMNLKGGYLNHYGDYSTGSYATISGYLYGDYMSTNGIDDIANADLCVFFGNNPAETRMSGGGNVHNYMETEKRSNTRIIVIDPRYTDTACGREDQWIPIRQGTDAALCSAIAYILITENKVNQSFLDTYCVGYDQKTLPASAPKNGSYKDYILGNGNDKTPKTPLWAAHITGIPAEDITKLAREIGDAKRLYLSQGWGIQRSSNGEQACKAVAMIPILCGQVGLQGGSTGMREGDHTYPFVRFPTLTNPVKTTIPFFLWTEAIDRYQELTPNRDGLRGTDQLKNPIKFIWAYASNTLINQHANINRTKKILENDKACEMIVVIENHMTASAKYADIILPDCTASEQADFCMDGSAGMMPYFIFASQVIKPRFECRPIYDIMSDLAKRLGVEKEFTEGRSQEEWLKWMYAQTQQQNNDPDLPDYDTMKQQGIYKKQYDRPFVPLEDFRNDPQANPLNTPSGKIELYSEQLAEIAAKWELKDDEHITPIAEYRPSFDGWDSPHRKQFPLQMTGFHFKGRVHSTYGNVELLKAAIPQEIWINPIDAQQRGIKNGDLVRVTSRFGETQIGAKVTPRMMPGVTAMGDGAWYAPNKQGVDMNGALNTLTNNRPTPLAKANPSHTNLVEITLVKSMGVKA</sequence>
<gene>
    <name evidence="14" type="ORF">C9J27_00540</name>
</gene>
<evidence type="ECO:0000256" key="3">
    <source>
        <dbReference type="ARBA" id="ARBA00004413"/>
    </source>
</evidence>
<reference evidence="14 15" key="1">
    <citation type="submission" date="2018-01" db="EMBL/GenBank/DDBJ databases">
        <title>Whole genome sequencing of Histamine producing bacteria.</title>
        <authorList>
            <person name="Butler K."/>
        </authorList>
    </citation>
    <scope>NUCLEOTIDE SEQUENCE [LARGE SCALE GENOMIC DNA]</scope>
    <source>
        <strain evidence="14 15">FS-7.2</strain>
    </source>
</reference>
<comment type="subcellular location">
    <subcellularLocation>
        <location evidence="3">Cell membrane</location>
        <topology evidence="3">Peripheral membrane protein</topology>
        <orientation evidence="3">Cytoplasmic side</orientation>
    </subcellularLocation>
</comment>
<dbReference type="Gene3D" id="3.40.50.12440">
    <property type="match status" value="2"/>
</dbReference>
<dbReference type="InterPro" id="IPR027467">
    <property type="entry name" value="MopterinOxRdtase_cofactor_BS"/>
</dbReference>
<dbReference type="GO" id="GO:0009055">
    <property type="term" value="F:electron transfer activity"/>
    <property type="evidence" value="ECO:0007669"/>
    <property type="project" value="TreeGrafter"/>
</dbReference>
<dbReference type="InterPro" id="IPR006656">
    <property type="entry name" value="Mopterin_OxRdtase"/>
</dbReference>
<proteinExistence type="inferred from homology"/>
<comment type="cofactor">
    <cofactor evidence="1">
        <name>Mo-bis(molybdopterin guanine dinucleotide)</name>
        <dbReference type="ChEBI" id="CHEBI:60539"/>
    </cofactor>
</comment>
<dbReference type="FunFam" id="3.40.50.12440:FF:000002">
    <property type="entry name" value="Anaerobic dimethyl sulfoxide reductase, A subunit"/>
    <property type="match status" value="1"/>
</dbReference>
<dbReference type="eggNOG" id="COG0243">
    <property type="taxonomic scope" value="Bacteria"/>
</dbReference>
<dbReference type="Pfam" id="PF01568">
    <property type="entry name" value="Molydop_binding"/>
    <property type="match status" value="1"/>
</dbReference>
<evidence type="ECO:0000256" key="7">
    <source>
        <dbReference type="ARBA" id="ARBA00022505"/>
    </source>
</evidence>
<dbReference type="AlphaFoldDB" id="A0A0B7JET1"/>
<accession>A0A2T3KND1</accession>
<dbReference type="Gene3D" id="2.40.40.20">
    <property type="match status" value="1"/>
</dbReference>
<dbReference type="SUPFAM" id="SSF53706">
    <property type="entry name" value="Formate dehydrogenase/DMSO reductase, domains 1-3"/>
    <property type="match status" value="1"/>
</dbReference>
<dbReference type="PROSITE" id="PS00551">
    <property type="entry name" value="MOLYBDOPTERIN_PROK_1"/>
    <property type="match status" value="1"/>
</dbReference>
<dbReference type="Gene3D" id="3.40.228.10">
    <property type="entry name" value="Dimethylsulfoxide Reductase, domain 2"/>
    <property type="match status" value="1"/>
</dbReference>
<dbReference type="GO" id="GO:0005886">
    <property type="term" value="C:plasma membrane"/>
    <property type="evidence" value="ECO:0007669"/>
    <property type="project" value="UniProtKB-SubCell"/>
</dbReference>
<dbReference type="FunFam" id="3.40.228.10:FF:000004">
    <property type="entry name" value="Dimethyl sulfoxide reductase subunit A"/>
    <property type="match status" value="1"/>
</dbReference>
<dbReference type="PANTHER" id="PTHR43742:SF3">
    <property type="entry name" value="DIMETHYL SULFOXIDE REDUCTASE DMSA"/>
    <property type="match status" value="1"/>
</dbReference>
<dbReference type="PANTHER" id="PTHR43742">
    <property type="entry name" value="TRIMETHYLAMINE-N-OXIDE REDUCTASE"/>
    <property type="match status" value="1"/>
</dbReference>
<dbReference type="CDD" id="cd02770">
    <property type="entry name" value="MopB_DmsA-EC"/>
    <property type="match status" value="1"/>
</dbReference>
<keyword evidence="9" id="KW-0732">Signal</keyword>
<dbReference type="Proteomes" id="UP000241426">
    <property type="component" value="Unassembled WGS sequence"/>
</dbReference>
<dbReference type="NCBIfam" id="TIGR02166">
    <property type="entry name" value="dmsA_ynfE"/>
    <property type="match status" value="1"/>
</dbReference>
<comment type="similarity">
    <text evidence="4">Belongs to the prokaryotic molybdopterin-containing oxidoreductase family.</text>
</comment>
<dbReference type="Pfam" id="PF00384">
    <property type="entry name" value="Molybdopterin"/>
    <property type="match status" value="1"/>
</dbReference>
<dbReference type="PROSITE" id="PS51669">
    <property type="entry name" value="4FE4S_MOW_BIS_MGD"/>
    <property type="match status" value="1"/>
</dbReference>
<dbReference type="Gene3D" id="3.40.50.740">
    <property type="match status" value="1"/>
</dbReference>
<dbReference type="InterPro" id="IPR009010">
    <property type="entry name" value="Asp_de-COase-like_dom_sf"/>
</dbReference>
<evidence type="ECO:0000256" key="12">
    <source>
        <dbReference type="ARBA" id="ARBA00023014"/>
    </source>
</evidence>
<evidence type="ECO:0000256" key="1">
    <source>
        <dbReference type="ARBA" id="ARBA00001942"/>
    </source>
</evidence>
<evidence type="ECO:0000313" key="15">
    <source>
        <dbReference type="Proteomes" id="UP000241426"/>
    </source>
</evidence>
<dbReference type="PROSITE" id="PS00932">
    <property type="entry name" value="MOLYBDOPTERIN_PROK_3"/>
    <property type="match status" value="1"/>
</dbReference>
<keyword evidence="12" id="KW-0411">Iron-sulfur</keyword>
<keyword evidence="10" id="KW-0560">Oxidoreductase</keyword>
<evidence type="ECO:0000256" key="2">
    <source>
        <dbReference type="ARBA" id="ARBA00001966"/>
    </source>
</evidence>
<keyword evidence="7" id="KW-0500">Molybdenum</keyword>
<keyword evidence="8" id="KW-0479">Metal-binding</keyword>
<evidence type="ECO:0000256" key="11">
    <source>
        <dbReference type="ARBA" id="ARBA00023004"/>
    </source>
</evidence>
<dbReference type="EMBL" id="PYNF01000001">
    <property type="protein sequence ID" value="PSV01585.1"/>
    <property type="molecule type" value="Genomic_DNA"/>
</dbReference>
<dbReference type="InterPro" id="IPR011888">
    <property type="entry name" value="Anaer_DMSO_reductase"/>
</dbReference>
<dbReference type="InterPro" id="IPR006963">
    <property type="entry name" value="Mopterin_OxRdtase_4Fe-4S_dom"/>
</dbReference>
<organism evidence="14 15">
    <name type="scientific">Photobacterium kishitanii</name>
    <dbReference type="NCBI Taxonomy" id="318456"/>
    <lineage>
        <taxon>Bacteria</taxon>
        <taxon>Pseudomonadati</taxon>
        <taxon>Pseudomonadota</taxon>
        <taxon>Gammaproteobacteria</taxon>
        <taxon>Vibrionales</taxon>
        <taxon>Vibrionaceae</taxon>
        <taxon>Photobacterium</taxon>
    </lineage>
</organism>
<dbReference type="InterPro" id="IPR006657">
    <property type="entry name" value="MoPterin_dinucl-bd_dom"/>
</dbReference>
<dbReference type="GO" id="GO:0009389">
    <property type="term" value="F:dimethyl sulfoxide reductase activity"/>
    <property type="evidence" value="ECO:0007669"/>
    <property type="project" value="InterPro"/>
</dbReference>
<dbReference type="PROSITE" id="PS51318">
    <property type="entry name" value="TAT"/>
    <property type="match status" value="1"/>
</dbReference>
<dbReference type="GO" id="GO:0030151">
    <property type="term" value="F:molybdenum ion binding"/>
    <property type="evidence" value="ECO:0007669"/>
    <property type="project" value="InterPro"/>
</dbReference>
<dbReference type="SUPFAM" id="SSF50692">
    <property type="entry name" value="ADC-like"/>
    <property type="match status" value="1"/>
</dbReference>
<dbReference type="InterPro" id="IPR050612">
    <property type="entry name" value="Prok_Mopterin_Oxidored"/>
</dbReference>
<keyword evidence="13" id="KW-0472">Membrane</keyword>
<evidence type="ECO:0000256" key="5">
    <source>
        <dbReference type="ARBA" id="ARBA00022475"/>
    </source>
</evidence>
<comment type="caution">
    <text evidence="14">The sequence shown here is derived from an EMBL/GenBank/DDBJ whole genome shotgun (WGS) entry which is preliminary data.</text>
</comment>
<evidence type="ECO:0000313" key="14">
    <source>
        <dbReference type="EMBL" id="PSV01585.1"/>
    </source>
</evidence>
<dbReference type="GO" id="GO:0043546">
    <property type="term" value="F:molybdopterin cofactor binding"/>
    <property type="evidence" value="ECO:0007669"/>
    <property type="project" value="InterPro"/>
</dbReference>
<dbReference type="InterPro" id="IPR006311">
    <property type="entry name" value="TAT_signal"/>
</dbReference>
<dbReference type="FunFam" id="2.40.40.20:FF:000010">
    <property type="entry name" value="Anaerobic dimethyl sulfoxide reductase subunit A"/>
    <property type="match status" value="1"/>
</dbReference>
<evidence type="ECO:0000256" key="6">
    <source>
        <dbReference type="ARBA" id="ARBA00022485"/>
    </source>
</evidence>
<dbReference type="GO" id="GO:0009061">
    <property type="term" value="P:anaerobic respiration"/>
    <property type="evidence" value="ECO:0007669"/>
    <property type="project" value="TreeGrafter"/>
</dbReference>
<name>A0A0B7JET1_9GAMM</name>
<dbReference type="RefSeq" id="WP_036795574.1">
    <property type="nucleotide sequence ID" value="NZ_LN794352.1"/>
</dbReference>
<dbReference type="GeneID" id="29943670"/>
<evidence type="ECO:0000256" key="9">
    <source>
        <dbReference type="ARBA" id="ARBA00022729"/>
    </source>
</evidence>
<keyword evidence="5" id="KW-1003">Cell membrane</keyword>
<accession>A0A0B7JET1</accession>
<keyword evidence="11" id="KW-0408">Iron</keyword>
<dbReference type="InterPro" id="IPR006655">
    <property type="entry name" value="Mopterin_OxRdtase_prok_CS"/>
</dbReference>
<evidence type="ECO:0000256" key="10">
    <source>
        <dbReference type="ARBA" id="ARBA00023002"/>
    </source>
</evidence>
<keyword evidence="6" id="KW-0004">4Fe-4S</keyword>
<evidence type="ECO:0000256" key="8">
    <source>
        <dbReference type="ARBA" id="ARBA00022723"/>
    </source>
</evidence>
<dbReference type="SMART" id="SM00926">
    <property type="entry name" value="Molybdop_Fe4S4"/>
    <property type="match status" value="1"/>
</dbReference>